<keyword evidence="1" id="KW-0812">Transmembrane</keyword>
<evidence type="ECO:0000313" key="3">
    <source>
        <dbReference type="Proteomes" id="UP001230289"/>
    </source>
</evidence>
<comment type="caution">
    <text evidence="2">The sequence shown here is derived from an EMBL/GenBank/DDBJ whole genome shotgun (WGS) entry which is preliminary data.</text>
</comment>
<dbReference type="EMBL" id="JAVFCB010000009">
    <property type="protein sequence ID" value="MDQ4215224.1"/>
    <property type="molecule type" value="Genomic_DNA"/>
</dbReference>
<evidence type="ECO:0000256" key="1">
    <source>
        <dbReference type="SAM" id="Phobius"/>
    </source>
</evidence>
<sequence length="63" mass="6791">MILHYIVFVVLFVGGILCLGIASGLPAWQGVVFVAGILLISGALAYMMREHGGATKRTRSWDN</sequence>
<keyword evidence="1" id="KW-1133">Transmembrane helix</keyword>
<proteinExistence type="predicted"/>
<dbReference type="RefSeq" id="WP_308490178.1">
    <property type="nucleotide sequence ID" value="NZ_JAVFCB010000009.1"/>
</dbReference>
<protein>
    <recommendedName>
        <fullName evidence="4">LysR family transcriptional regulator</fullName>
    </recommendedName>
</protein>
<name>A0ABU0XKS3_9MICO</name>
<gene>
    <name evidence="2" type="ORF">RBR11_15005</name>
</gene>
<organism evidence="2 3">
    <name type="scientific">Microbacterium capsulatum</name>
    <dbReference type="NCBI Taxonomy" id="3041921"/>
    <lineage>
        <taxon>Bacteria</taxon>
        <taxon>Bacillati</taxon>
        <taxon>Actinomycetota</taxon>
        <taxon>Actinomycetes</taxon>
        <taxon>Micrococcales</taxon>
        <taxon>Microbacteriaceae</taxon>
        <taxon>Microbacterium</taxon>
    </lineage>
</organism>
<accession>A0ABU0XKS3</accession>
<keyword evidence="3" id="KW-1185">Reference proteome</keyword>
<evidence type="ECO:0008006" key="4">
    <source>
        <dbReference type="Google" id="ProtNLM"/>
    </source>
</evidence>
<feature type="transmembrane region" description="Helical" evidence="1">
    <location>
        <begin position="5"/>
        <end position="22"/>
    </location>
</feature>
<evidence type="ECO:0000313" key="2">
    <source>
        <dbReference type="EMBL" id="MDQ4215224.1"/>
    </source>
</evidence>
<keyword evidence="1" id="KW-0472">Membrane</keyword>
<dbReference type="Proteomes" id="UP001230289">
    <property type="component" value="Unassembled WGS sequence"/>
</dbReference>
<feature type="transmembrane region" description="Helical" evidence="1">
    <location>
        <begin position="28"/>
        <end position="47"/>
    </location>
</feature>
<reference evidence="2 3" key="1">
    <citation type="submission" date="2023-08" db="EMBL/GenBank/DDBJ databases">
        <title>Microbacterium sp. nov., isolated from a waste landfill.</title>
        <authorList>
            <person name="Wen W."/>
        </authorList>
    </citation>
    <scope>NUCLEOTIDE SEQUENCE [LARGE SCALE GENOMIC DNA]</scope>
    <source>
        <strain evidence="2 3">ASV81</strain>
    </source>
</reference>